<dbReference type="PANTHER" id="PTHR20898:SF0">
    <property type="entry name" value="DAEDALUS ON 3-RELATED"/>
    <property type="match status" value="1"/>
</dbReference>
<keyword evidence="1 2" id="KW-0732">Signal</keyword>
<sequence>MRRIVTVLLIIIMLLNNIPRGTSRRAFNTLHFRKVSTDFGRKYASNYAARISEDNKAINMTLDLVRDLTVDLWLKVNITQRETKNRYKNIFAYNMNLCQLIGKAKGINVFTIWLQNIYRYTNMPMSCPIEEGQYYWRDLRPDKDSIPAFILTGHFRIDALFYMKDWDNDMLTNTTMFVYIKMK</sequence>
<organism evidence="3 4">
    <name type="scientific">Drosophila albomicans</name>
    <name type="common">Fruit fly</name>
    <dbReference type="NCBI Taxonomy" id="7291"/>
    <lineage>
        <taxon>Eukaryota</taxon>
        <taxon>Metazoa</taxon>
        <taxon>Ecdysozoa</taxon>
        <taxon>Arthropoda</taxon>
        <taxon>Hexapoda</taxon>
        <taxon>Insecta</taxon>
        <taxon>Pterygota</taxon>
        <taxon>Neoptera</taxon>
        <taxon>Endopterygota</taxon>
        <taxon>Diptera</taxon>
        <taxon>Brachycera</taxon>
        <taxon>Muscomorpha</taxon>
        <taxon>Ephydroidea</taxon>
        <taxon>Drosophilidae</taxon>
        <taxon>Drosophila</taxon>
    </lineage>
</organism>
<feature type="signal peptide" evidence="2">
    <location>
        <begin position="1"/>
        <end position="23"/>
    </location>
</feature>
<dbReference type="Pfam" id="PF06477">
    <property type="entry name" value="DUF1091"/>
    <property type="match status" value="1"/>
</dbReference>
<dbReference type="SMART" id="SM00697">
    <property type="entry name" value="DM8"/>
    <property type="match status" value="1"/>
</dbReference>
<dbReference type="OrthoDB" id="8021351at2759"/>
<name>A0A6P8X5E2_DROAB</name>
<evidence type="ECO:0000313" key="4">
    <source>
        <dbReference type="RefSeq" id="XP_034107013.1"/>
    </source>
</evidence>
<accession>A0A6P8X5E2</accession>
<reference evidence="4" key="1">
    <citation type="submission" date="2025-08" db="UniProtKB">
        <authorList>
            <consortium name="RefSeq"/>
        </authorList>
    </citation>
    <scope>IDENTIFICATION</scope>
    <source>
        <strain evidence="4">15112-1751.03</strain>
        <tissue evidence="4">Whole Adult</tissue>
    </source>
</reference>
<dbReference type="PANTHER" id="PTHR20898">
    <property type="entry name" value="DAEDALUS ON 3-RELATED-RELATED"/>
    <property type="match status" value="1"/>
</dbReference>
<gene>
    <name evidence="4" type="primary">LOC117569808</name>
</gene>
<feature type="chain" id="PRO_5028447187" evidence="2">
    <location>
        <begin position="24"/>
        <end position="183"/>
    </location>
</feature>
<proteinExistence type="predicted"/>
<keyword evidence="3" id="KW-1185">Reference proteome</keyword>
<dbReference type="Gene3D" id="2.70.220.10">
    <property type="entry name" value="Ganglioside GM2 activator"/>
    <property type="match status" value="1"/>
</dbReference>
<dbReference type="AlphaFoldDB" id="A0A6P8X5E2"/>
<protein>
    <submittedName>
        <fullName evidence="4">Uncharacterized protein LOC117569808 isoform X1</fullName>
    </submittedName>
</protein>
<evidence type="ECO:0000256" key="2">
    <source>
        <dbReference type="SAM" id="SignalP"/>
    </source>
</evidence>
<dbReference type="RefSeq" id="XP_034107013.1">
    <property type="nucleotide sequence ID" value="XM_034251122.2"/>
</dbReference>
<dbReference type="InterPro" id="IPR010512">
    <property type="entry name" value="DUF1091"/>
</dbReference>
<dbReference type="Proteomes" id="UP000515160">
    <property type="component" value="Chromosome 3"/>
</dbReference>
<dbReference type="GeneID" id="117569808"/>
<dbReference type="SUPFAM" id="SSF63707">
    <property type="entry name" value="Ganglioside M2 (gm2) activator"/>
    <property type="match status" value="1"/>
</dbReference>
<dbReference type="InterPro" id="IPR036846">
    <property type="entry name" value="GM2-AP_sf"/>
</dbReference>
<evidence type="ECO:0000313" key="3">
    <source>
        <dbReference type="Proteomes" id="UP000515160"/>
    </source>
</evidence>
<evidence type="ECO:0000256" key="1">
    <source>
        <dbReference type="ARBA" id="ARBA00022729"/>
    </source>
</evidence>